<dbReference type="InterPro" id="IPR017972">
    <property type="entry name" value="Cyt_P450_CS"/>
</dbReference>
<dbReference type="Gene3D" id="1.10.630.10">
    <property type="entry name" value="Cytochrome P450"/>
    <property type="match status" value="1"/>
</dbReference>
<dbReference type="FunFam" id="1.10.630.10:FF:000097">
    <property type="entry name" value="Cytochrome P-450 19"/>
    <property type="match status" value="1"/>
</dbReference>
<dbReference type="PRINTS" id="PR00385">
    <property type="entry name" value="P450"/>
</dbReference>
<proteinExistence type="inferred from homology"/>
<evidence type="ECO:0000256" key="1">
    <source>
        <dbReference type="ARBA" id="ARBA00001971"/>
    </source>
</evidence>
<dbReference type="InterPro" id="IPR002401">
    <property type="entry name" value="Cyt_P450_E_grp-I"/>
</dbReference>
<organism evidence="14 15">
    <name type="scientific">Solanum commersonii</name>
    <name type="common">Commerson's wild potato</name>
    <name type="synonym">Commerson's nightshade</name>
    <dbReference type="NCBI Taxonomy" id="4109"/>
    <lineage>
        <taxon>Eukaryota</taxon>
        <taxon>Viridiplantae</taxon>
        <taxon>Streptophyta</taxon>
        <taxon>Embryophyta</taxon>
        <taxon>Tracheophyta</taxon>
        <taxon>Spermatophyta</taxon>
        <taxon>Magnoliopsida</taxon>
        <taxon>eudicotyledons</taxon>
        <taxon>Gunneridae</taxon>
        <taxon>Pentapetalae</taxon>
        <taxon>asterids</taxon>
        <taxon>lamiids</taxon>
        <taxon>Solanales</taxon>
        <taxon>Solanaceae</taxon>
        <taxon>Solanoideae</taxon>
        <taxon>Solaneae</taxon>
        <taxon>Solanum</taxon>
    </lineage>
</organism>
<comment type="caution">
    <text evidence="14">The sequence shown here is derived from an EMBL/GenBank/DDBJ whole genome shotgun (WGS) entry which is preliminary data.</text>
</comment>
<evidence type="ECO:0000256" key="3">
    <source>
        <dbReference type="ARBA" id="ARBA00004913"/>
    </source>
</evidence>
<evidence type="ECO:0000256" key="2">
    <source>
        <dbReference type="ARBA" id="ARBA00004167"/>
    </source>
</evidence>
<dbReference type="AlphaFoldDB" id="A0A9J5Y040"/>
<evidence type="ECO:0000256" key="10">
    <source>
        <dbReference type="ARBA" id="ARBA00023004"/>
    </source>
</evidence>
<comment type="pathway">
    <text evidence="3">Alkaloid biosynthesis.</text>
</comment>
<accession>A0A9J5Y040</accession>
<sequence length="1015" mass="115197">MISRGYATDTQSKSSDIAATVLAASSPLQILAACDAVESFLHKHTAEQTRWFFSITFPTLICKIFGFDESSSASAAVKSMSPSGWIDIAALSNDTQLAGRIFSLLSSTGVLLSSIVAADGLSLVKYVFPVERLKEDSVKGSSFQVQLNVFEYYMFWFVYYPVCRGNSEGPQTVSVRRSRRFRLENWAYSIPGLSSTKCGMEQKNEGDLYMRLLYAYLRAYVPVADMKAHQPYRSSLLHYSFSYATPIVEKAEFLVNTLIHFWLVDSDFSPLPVNLCKSFGVTFPFRSVVGEIPPTSGLGEVVNVFVKYLNLNSIASSDRTDQVDYTESPKWKIGGTFNASQSRNAVPFVDSGNSWNSWIQRPLYRFILRTFLYCPMESSIKNASQVFTLWVSYLEPWSISMEEFAKLDSDLGKSNRGTLKEVTPSMPHGYTSSWQVFVLTNYLYYSSLVMHFIGFAHKFLHTDPEVIVKMVSKRTEDNGLSCLAKTMNHGTIERGIVITILTSSAEPMDLIKNVDIVFHSKPAGSSKSMLNALHRYVPAIFNRKLPPGPKPWPIIGNLNLLGPIPHQSFDLLSKKYGELMLLKFGSRPVLVASSAEMAKQFLKIHDANFASRPLLAGGKYTSYNYCDMTWAPYGPYWRQARRIYLNEIFTPKRLDSFEYIRVEERQTFISQLNSLAGKPFFLKDHLSRFSLCSMTRMVLSNKYFGESAVRVEDLQHLVDQWFLLNGAFNIGDWIPWLSLLDLQGYVKQMKALKRSFDKFHNIVLDDHRAKKNAEKKDMVDVLLQMAQDPTLEVKLTDDCVKGLMQDLLTGGTDSLTAAVQWAFQELLRQPRVIDKAIQELDQVVGKERWVEERDCSQLLYIEAIIKETLRLHPLGTMLAPHCAIEDCNVAGYDIEKGTTVLVNVWTIGRDPKYWDRAEEFLPERFLEKDIDMDGHNFYFLPFGSGRRRCPGYSLGLKVIRATLANMLHGFIWKLPQGMNTESISVEEHYGLTTHPKFPVPVILEPRLSSHLYSPK</sequence>
<comment type="subcellular location">
    <subcellularLocation>
        <location evidence="2">Membrane</location>
        <topology evidence="2">Single-pass membrane protein</topology>
    </subcellularLocation>
</comment>
<keyword evidence="8" id="KW-1133">Transmembrane helix</keyword>
<dbReference type="PANTHER" id="PTHR47944:SF5">
    <property type="entry name" value="CYTOCHROME P450 71A1-LIKE"/>
    <property type="match status" value="1"/>
</dbReference>
<dbReference type="PROSITE" id="PS51257">
    <property type="entry name" value="PROKAR_LIPOPROTEIN"/>
    <property type="match status" value="1"/>
</dbReference>
<keyword evidence="5 13" id="KW-0349">Heme</keyword>
<dbReference type="GO" id="GO:0016020">
    <property type="term" value="C:membrane"/>
    <property type="evidence" value="ECO:0007669"/>
    <property type="project" value="UniProtKB-SubCell"/>
</dbReference>
<evidence type="ECO:0000313" key="14">
    <source>
        <dbReference type="EMBL" id="KAG5592872.1"/>
    </source>
</evidence>
<name>A0A9J5Y040_SOLCO</name>
<dbReference type="GO" id="GO:0016705">
    <property type="term" value="F:oxidoreductase activity, acting on paired donors, with incorporation or reduction of molecular oxygen"/>
    <property type="evidence" value="ECO:0007669"/>
    <property type="project" value="InterPro"/>
</dbReference>
<comment type="similarity">
    <text evidence="4">Belongs to the cytochrome P450 family.</text>
</comment>
<dbReference type="PANTHER" id="PTHR47944">
    <property type="entry name" value="CYTOCHROME P450 98A9"/>
    <property type="match status" value="1"/>
</dbReference>
<evidence type="ECO:0008006" key="16">
    <source>
        <dbReference type="Google" id="ProtNLM"/>
    </source>
</evidence>
<dbReference type="PRINTS" id="PR00463">
    <property type="entry name" value="EP450I"/>
</dbReference>
<evidence type="ECO:0000256" key="5">
    <source>
        <dbReference type="ARBA" id="ARBA00022617"/>
    </source>
</evidence>
<dbReference type="InterPro" id="IPR036396">
    <property type="entry name" value="Cyt_P450_sf"/>
</dbReference>
<evidence type="ECO:0000256" key="6">
    <source>
        <dbReference type="ARBA" id="ARBA00022692"/>
    </source>
</evidence>
<dbReference type="Proteomes" id="UP000824120">
    <property type="component" value="Chromosome 8"/>
</dbReference>
<evidence type="ECO:0000256" key="11">
    <source>
        <dbReference type="ARBA" id="ARBA00023033"/>
    </source>
</evidence>
<gene>
    <name evidence="14" type="ORF">H5410_043386</name>
</gene>
<dbReference type="GO" id="GO:0005506">
    <property type="term" value="F:iron ion binding"/>
    <property type="evidence" value="ECO:0007669"/>
    <property type="project" value="InterPro"/>
</dbReference>
<keyword evidence="10 13" id="KW-0408">Iron</keyword>
<dbReference type="GO" id="GO:0020037">
    <property type="term" value="F:heme binding"/>
    <property type="evidence" value="ECO:0007669"/>
    <property type="project" value="InterPro"/>
</dbReference>
<evidence type="ECO:0000256" key="7">
    <source>
        <dbReference type="ARBA" id="ARBA00022723"/>
    </source>
</evidence>
<evidence type="ECO:0000256" key="8">
    <source>
        <dbReference type="ARBA" id="ARBA00022989"/>
    </source>
</evidence>
<dbReference type="GO" id="GO:0004497">
    <property type="term" value="F:monooxygenase activity"/>
    <property type="evidence" value="ECO:0007669"/>
    <property type="project" value="UniProtKB-KW"/>
</dbReference>
<dbReference type="SUPFAM" id="SSF48264">
    <property type="entry name" value="Cytochrome P450"/>
    <property type="match status" value="1"/>
</dbReference>
<protein>
    <recommendedName>
        <fullName evidence="16">Cytochrome P450</fullName>
    </recommendedName>
</protein>
<dbReference type="Pfam" id="PF00067">
    <property type="entry name" value="p450"/>
    <property type="match status" value="1"/>
</dbReference>
<evidence type="ECO:0000256" key="13">
    <source>
        <dbReference type="PIRSR" id="PIRSR602401-1"/>
    </source>
</evidence>
<keyword evidence="6" id="KW-0812">Transmembrane</keyword>
<keyword evidence="12" id="KW-0472">Membrane</keyword>
<dbReference type="OrthoDB" id="10251508at2759"/>
<reference evidence="14 15" key="1">
    <citation type="submission" date="2020-09" db="EMBL/GenBank/DDBJ databases">
        <title>De no assembly of potato wild relative species, Solanum commersonii.</title>
        <authorList>
            <person name="Cho K."/>
        </authorList>
    </citation>
    <scope>NUCLEOTIDE SEQUENCE [LARGE SCALE GENOMIC DNA]</scope>
    <source>
        <strain evidence="14">LZ3.2</strain>
        <tissue evidence="14">Leaf</tissue>
    </source>
</reference>
<evidence type="ECO:0000313" key="15">
    <source>
        <dbReference type="Proteomes" id="UP000824120"/>
    </source>
</evidence>
<dbReference type="CDD" id="cd20618">
    <property type="entry name" value="CYP71_clan"/>
    <property type="match status" value="1"/>
</dbReference>
<keyword evidence="11" id="KW-0503">Monooxygenase</keyword>
<keyword evidence="7 13" id="KW-0479">Metal-binding</keyword>
<evidence type="ECO:0000256" key="9">
    <source>
        <dbReference type="ARBA" id="ARBA00023002"/>
    </source>
</evidence>
<comment type="cofactor">
    <cofactor evidence="1 13">
        <name>heme</name>
        <dbReference type="ChEBI" id="CHEBI:30413"/>
    </cofactor>
</comment>
<dbReference type="EMBL" id="JACXVP010000008">
    <property type="protein sequence ID" value="KAG5592872.1"/>
    <property type="molecule type" value="Genomic_DNA"/>
</dbReference>
<feature type="binding site" description="axial binding residue" evidence="13">
    <location>
        <position position="949"/>
    </location>
    <ligand>
        <name>heme</name>
        <dbReference type="ChEBI" id="CHEBI:30413"/>
    </ligand>
    <ligandPart>
        <name>Fe</name>
        <dbReference type="ChEBI" id="CHEBI:18248"/>
    </ligandPart>
</feature>
<dbReference type="InterPro" id="IPR001128">
    <property type="entry name" value="Cyt_P450"/>
</dbReference>
<keyword evidence="15" id="KW-1185">Reference proteome</keyword>
<evidence type="ECO:0000256" key="4">
    <source>
        <dbReference type="ARBA" id="ARBA00010617"/>
    </source>
</evidence>
<dbReference type="PROSITE" id="PS00086">
    <property type="entry name" value="CYTOCHROME_P450"/>
    <property type="match status" value="1"/>
</dbReference>
<evidence type="ECO:0000256" key="12">
    <source>
        <dbReference type="ARBA" id="ARBA00023136"/>
    </source>
</evidence>
<keyword evidence="9" id="KW-0560">Oxidoreductase</keyword>